<comment type="caution">
    <text evidence="2">The sequence shown here is derived from an EMBL/GenBank/DDBJ whole genome shotgun (WGS) entry which is preliminary data.</text>
</comment>
<dbReference type="Pfam" id="PF01402">
    <property type="entry name" value="RHH_1"/>
    <property type="match status" value="1"/>
</dbReference>
<dbReference type="EMBL" id="JAYGHX010000009">
    <property type="protein sequence ID" value="MEA5392285.1"/>
    <property type="molecule type" value="Genomic_DNA"/>
</dbReference>
<protein>
    <submittedName>
        <fullName evidence="2">CopG family transcriptional regulator</fullName>
    </submittedName>
</protein>
<dbReference type="CDD" id="cd21631">
    <property type="entry name" value="RHH_CopG_NikR-like"/>
    <property type="match status" value="1"/>
</dbReference>
<evidence type="ECO:0000313" key="2">
    <source>
        <dbReference type="EMBL" id="MEA5392285.1"/>
    </source>
</evidence>
<feature type="domain" description="Ribbon-helix-helix protein CopG" evidence="1">
    <location>
        <begin position="5"/>
        <end position="41"/>
    </location>
</feature>
<dbReference type="RefSeq" id="WP_323306241.1">
    <property type="nucleotide sequence ID" value="NZ_JAYGHX010000009.1"/>
</dbReference>
<evidence type="ECO:0000313" key="3">
    <source>
        <dbReference type="Proteomes" id="UP001304461"/>
    </source>
</evidence>
<sequence>MRTIVDLPEGERDQLDALCSQRGISRAQALREALTLWLERERPRHGEVFGLWSDRDLDGVALQRRMRQEWDPR</sequence>
<organism evidence="2 3">
    <name type="scientific">Cyanobium gracile UHCC 0139</name>
    <dbReference type="NCBI Taxonomy" id="3110308"/>
    <lineage>
        <taxon>Bacteria</taxon>
        <taxon>Bacillati</taxon>
        <taxon>Cyanobacteriota</taxon>
        <taxon>Cyanophyceae</taxon>
        <taxon>Synechococcales</taxon>
        <taxon>Prochlorococcaceae</taxon>
        <taxon>Cyanobium</taxon>
    </lineage>
</organism>
<dbReference type="Gene3D" id="1.10.1220.10">
    <property type="entry name" value="Met repressor-like"/>
    <property type="match status" value="1"/>
</dbReference>
<name>A0ABU5RXA8_9CYAN</name>
<accession>A0ABU5RXA8</accession>
<gene>
    <name evidence="2" type="ORF">VB738_13565</name>
</gene>
<dbReference type="Proteomes" id="UP001304461">
    <property type="component" value="Unassembled WGS sequence"/>
</dbReference>
<reference evidence="2 3" key="1">
    <citation type="submission" date="2023-12" db="EMBL/GenBank/DDBJ databases">
        <title>Baltic Sea Cyanobacteria.</title>
        <authorList>
            <person name="Delbaje E."/>
            <person name="Fewer D.P."/>
            <person name="Shishido T.K."/>
        </authorList>
    </citation>
    <scope>NUCLEOTIDE SEQUENCE [LARGE SCALE GENOMIC DNA]</scope>
    <source>
        <strain evidence="2 3">UHCC 0139</strain>
    </source>
</reference>
<dbReference type="InterPro" id="IPR013321">
    <property type="entry name" value="Arc_rbn_hlx_hlx"/>
</dbReference>
<keyword evidence="3" id="KW-1185">Reference proteome</keyword>
<proteinExistence type="predicted"/>
<dbReference type="InterPro" id="IPR002145">
    <property type="entry name" value="CopG"/>
</dbReference>
<evidence type="ECO:0000259" key="1">
    <source>
        <dbReference type="Pfam" id="PF01402"/>
    </source>
</evidence>